<keyword evidence="4" id="KW-1185">Reference proteome</keyword>
<keyword evidence="1" id="KW-0472">Membrane</keyword>
<dbReference type="PANTHER" id="PTHR28008">
    <property type="entry name" value="DOMAIN PROTEIN, PUTATIVE (AFU_ORTHOLOGUE AFUA_3G10980)-RELATED"/>
    <property type="match status" value="1"/>
</dbReference>
<name>A0A1X2IW92_9FUNG</name>
<dbReference type="OrthoDB" id="63581at2759"/>
<dbReference type="InterPro" id="IPR006976">
    <property type="entry name" value="VanZ-like"/>
</dbReference>
<comment type="caution">
    <text evidence="3">The sequence shown here is derived from an EMBL/GenBank/DDBJ whole genome shotgun (WGS) entry which is preliminary data.</text>
</comment>
<sequence>MRLRVLILLFFLLILMGILGFAPIHLHERINDKALHFSTFCILTVCLYFLWNLSFKRNLILTCGVLFFLTIGSEFVQGLLPYRTFDWNDILANVFGSATGLLLAFICDYVWKARKEQIRRRGGKRVAMEQQALMEEGLERGSLDDDYGEQYLMAPTHSARPSK</sequence>
<dbReference type="Proteomes" id="UP000193560">
    <property type="component" value="Unassembled WGS sequence"/>
</dbReference>
<feature type="transmembrane region" description="Helical" evidence="1">
    <location>
        <begin position="34"/>
        <end position="51"/>
    </location>
</feature>
<dbReference type="PANTHER" id="PTHR28008:SF1">
    <property type="entry name" value="DOMAIN PROTEIN, PUTATIVE (AFU_ORTHOLOGUE AFUA_3G10980)-RELATED"/>
    <property type="match status" value="1"/>
</dbReference>
<evidence type="ECO:0000313" key="3">
    <source>
        <dbReference type="EMBL" id="ORZ23314.1"/>
    </source>
</evidence>
<feature type="transmembrane region" description="Helical" evidence="1">
    <location>
        <begin position="5"/>
        <end position="22"/>
    </location>
</feature>
<dbReference type="AlphaFoldDB" id="A0A1X2IW92"/>
<gene>
    <name evidence="3" type="ORF">BCR42DRAFT_404469</name>
</gene>
<dbReference type="EMBL" id="MCGE01000003">
    <property type="protein sequence ID" value="ORZ23314.1"/>
    <property type="molecule type" value="Genomic_DNA"/>
</dbReference>
<evidence type="ECO:0000313" key="4">
    <source>
        <dbReference type="Proteomes" id="UP000193560"/>
    </source>
</evidence>
<feature type="transmembrane region" description="Helical" evidence="1">
    <location>
        <begin position="58"/>
        <end position="78"/>
    </location>
</feature>
<feature type="domain" description="VanZ-like" evidence="2">
    <location>
        <begin position="33"/>
        <end position="107"/>
    </location>
</feature>
<feature type="transmembrane region" description="Helical" evidence="1">
    <location>
        <begin position="90"/>
        <end position="111"/>
    </location>
</feature>
<proteinExistence type="predicted"/>
<organism evidence="3 4">
    <name type="scientific">Absidia repens</name>
    <dbReference type="NCBI Taxonomy" id="90262"/>
    <lineage>
        <taxon>Eukaryota</taxon>
        <taxon>Fungi</taxon>
        <taxon>Fungi incertae sedis</taxon>
        <taxon>Mucoromycota</taxon>
        <taxon>Mucoromycotina</taxon>
        <taxon>Mucoromycetes</taxon>
        <taxon>Mucorales</taxon>
        <taxon>Cunninghamellaceae</taxon>
        <taxon>Absidia</taxon>
    </lineage>
</organism>
<keyword evidence="1" id="KW-0812">Transmembrane</keyword>
<dbReference type="NCBIfam" id="NF037970">
    <property type="entry name" value="vanZ_1"/>
    <property type="match status" value="1"/>
</dbReference>
<evidence type="ECO:0000256" key="1">
    <source>
        <dbReference type="SAM" id="Phobius"/>
    </source>
</evidence>
<accession>A0A1X2IW92</accession>
<protein>
    <recommendedName>
        <fullName evidence="2">VanZ-like domain-containing protein</fullName>
    </recommendedName>
</protein>
<reference evidence="3 4" key="1">
    <citation type="submission" date="2016-07" db="EMBL/GenBank/DDBJ databases">
        <title>Pervasive Adenine N6-methylation of Active Genes in Fungi.</title>
        <authorList>
            <consortium name="DOE Joint Genome Institute"/>
            <person name="Mondo S.J."/>
            <person name="Dannebaum R.O."/>
            <person name="Kuo R.C."/>
            <person name="Labutti K."/>
            <person name="Haridas S."/>
            <person name="Kuo A."/>
            <person name="Salamov A."/>
            <person name="Ahrendt S.R."/>
            <person name="Lipzen A."/>
            <person name="Sullivan W."/>
            <person name="Andreopoulos W.B."/>
            <person name="Clum A."/>
            <person name="Lindquist E."/>
            <person name="Daum C."/>
            <person name="Ramamoorthy G.K."/>
            <person name="Gryganskyi A."/>
            <person name="Culley D."/>
            <person name="Magnuson J.K."/>
            <person name="James T.Y."/>
            <person name="O'Malley M.A."/>
            <person name="Stajich J.E."/>
            <person name="Spatafora J.W."/>
            <person name="Visel A."/>
            <person name="Grigoriev I.V."/>
        </authorList>
    </citation>
    <scope>NUCLEOTIDE SEQUENCE [LARGE SCALE GENOMIC DNA]</scope>
    <source>
        <strain evidence="3 4">NRRL 1336</strain>
    </source>
</reference>
<keyword evidence="1" id="KW-1133">Transmembrane helix</keyword>
<evidence type="ECO:0000259" key="2">
    <source>
        <dbReference type="Pfam" id="PF04892"/>
    </source>
</evidence>
<dbReference type="Pfam" id="PF04892">
    <property type="entry name" value="VanZ"/>
    <property type="match status" value="1"/>
</dbReference>